<gene>
    <name evidence="2" type="ORF">KEF85_03995</name>
</gene>
<dbReference type="EMBL" id="CP073754">
    <property type="protein sequence ID" value="QWF71651.1"/>
    <property type="molecule type" value="Genomic_DNA"/>
</dbReference>
<dbReference type="KEGG" id="mpad:KEF85_03995"/>
<accession>A0A975MQH1</accession>
<protein>
    <submittedName>
        <fullName evidence="2">Copper resistance protein NlpE N-terminal domain-containing protein</fullName>
    </submittedName>
</protein>
<dbReference type="Pfam" id="PF04170">
    <property type="entry name" value="NlpE"/>
    <property type="match status" value="1"/>
</dbReference>
<dbReference type="RefSeq" id="WP_215583433.1">
    <property type="nucleotide sequence ID" value="NZ_CP073754.1"/>
</dbReference>
<reference evidence="2" key="1">
    <citation type="submission" date="2021-04" db="EMBL/GenBank/DDBJ databases">
        <title>Draft genome sequence data of methanotrophic Methylovulum sp. strain S1L and Methylomonas sp. strain S2AM isolated from boreal lake water columns.</title>
        <authorList>
            <person name="Rissanen A.J."/>
            <person name="Mangayil R."/>
            <person name="Svenning M.M."/>
            <person name="Khanongnuch R."/>
        </authorList>
    </citation>
    <scope>NUCLEOTIDE SEQUENCE</scope>
    <source>
        <strain evidence="2">S2AM</strain>
    </source>
</reference>
<evidence type="ECO:0000313" key="3">
    <source>
        <dbReference type="Proteomes" id="UP000676649"/>
    </source>
</evidence>
<sequence length="159" mass="17867">MRTFRQKFIPAFLSLAYLAIFSAGRPVFAEATETKNAEAHHAHGHIDWPGIYNGFTPCADCIGIKTTLALNANDSYVLLTKFTGKSEREFVEKGKFTWNDASNIITLTPRNSTTSQQYLVAENMLIQLDNNGNRFTGKLADRYILRRNDITQTAPSHSH</sequence>
<dbReference type="AlphaFoldDB" id="A0A975MQH1"/>
<proteinExistence type="predicted"/>
<dbReference type="Proteomes" id="UP000676649">
    <property type="component" value="Chromosome"/>
</dbReference>
<feature type="signal peptide" evidence="1">
    <location>
        <begin position="1"/>
        <end position="29"/>
    </location>
</feature>
<evidence type="ECO:0000256" key="1">
    <source>
        <dbReference type="SAM" id="SignalP"/>
    </source>
</evidence>
<organism evidence="2 3">
    <name type="scientific">Methylomonas paludis</name>
    <dbReference type="NCBI Taxonomy" id="1173101"/>
    <lineage>
        <taxon>Bacteria</taxon>
        <taxon>Pseudomonadati</taxon>
        <taxon>Pseudomonadota</taxon>
        <taxon>Gammaproteobacteria</taxon>
        <taxon>Methylococcales</taxon>
        <taxon>Methylococcaceae</taxon>
        <taxon>Methylomonas</taxon>
    </lineage>
</organism>
<name>A0A975MQH1_9GAMM</name>
<evidence type="ECO:0000313" key="2">
    <source>
        <dbReference type="EMBL" id="QWF71651.1"/>
    </source>
</evidence>
<keyword evidence="3" id="KW-1185">Reference proteome</keyword>
<keyword evidence="1" id="KW-0732">Signal</keyword>
<dbReference type="Gene3D" id="2.40.128.640">
    <property type="match status" value="1"/>
</dbReference>
<feature type="chain" id="PRO_5036847252" evidence="1">
    <location>
        <begin position="30"/>
        <end position="159"/>
    </location>
</feature>
<dbReference type="InterPro" id="IPR007298">
    <property type="entry name" value="Cu-R_lipoprotein_NlpE"/>
</dbReference>